<dbReference type="EMBL" id="FSRO01000001">
    <property type="protein sequence ID" value="SIO43952.1"/>
    <property type="molecule type" value="Genomic_DNA"/>
</dbReference>
<proteinExistence type="inferred from homology"/>
<dbReference type="SUPFAM" id="SSF55166">
    <property type="entry name" value="Hedgehog/DD-peptidase"/>
    <property type="match status" value="1"/>
</dbReference>
<dbReference type="CDD" id="cd14844">
    <property type="entry name" value="Zn-DD-carboxypeptidase_like"/>
    <property type="match status" value="1"/>
</dbReference>
<dbReference type="AlphaFoldDB" id="A0A1N6JHV0"/>
<comment type="pathway">
    <text evidence="2">Cell wall biogenesis; cell wall polysaccharide biosynthesis.</text>
</comment>
<evidence type="ECO:0000256" key="4">
    <source>
        <dbReference type="ARBA" id="ARBA00022723"/>
    </source>
</evidence>
<keyword evidence="5" id="KW-0732">Signal</keyword>
<comment type="cofactor">
    <cofactor evidence="1">
        <name>Zn(2+)</name>
        <dbReference type="ChEBI" id="CHEBI:29105"/>
    </cofactor>
</comment>
<dbReference type="InterPro" id="IPR019546">
    <property type="entry name" value="TAT_signal_bac_arc"/>
</dbReference>
<evidence type="ECO:0000256" key="8">
    <source>
        <dbReference type="ARBA" id="ARBA00023049"/>
    </source>
</evidence>
<keyword evidence="4" id="KW-0479">Metal-binding</keyword>
<protein>
    <recommendedName>
        <fullName evidence="11">Murein endopeptidase K</fullName>
    </recommendedName>
</protein>
<dbReference type="PROSITE" id="PS51318">
    <property type="entry name" value="TAT"/>
    <property type="match status" value="1"/>
</dbReference>
<keyword evidence="3" id="KW-0645">Protease</keyword>
<name>A0A1N6JHV0_9PROT</name>
<dbReference type="GO" id="GO:0071555">
    <property type="term" value="P:cell wall organization"/>
    <property type="evidence" value="ECO:0007669"/>
    <property type="project" value="UniProtKB-KW"/>
</dbReference>
<dbReference type="GO" id="GO:0006508">
    <property type="term" value="P:proteolysis"/>
    <property type="evidence" value="ECO:0007669"/>
    <property type="project" value="UniProtKB-KW"/>
</dbReference>
<evidence type="ECO:0000256" key="9">
    <source>
        <dbReference type="ARBA" id="ARBA00023316"/>
    </source>
</evidence>
<keyword evidence="8" id="KW-0482">Metalloprotease</keyword>
<dbReference type="Pfam" id="PF10518">
    <property type="entry name" value="TAT_signal"/>
    <property type="match status" value="1"/>
</dbReference>
<dbReference type="PANTHER" id="PTHR37425:SF1">
    <property type="entry name" value="OUTER MEMBRANE PROTEIN"/>
    <property type="match status" value="1"/>
</dbReference>
<comment type="similarity">
    <text evidence="10">Belongs to the peptidase M15 family.</text>
</comment>
<evidence type="ECO:0000256" key="3">
    <source>
        <dbReference type="ARBA" id="ARBA00022670"/>
    </source>
</evidence>
<dbReference type="STRING" id="44575.SAMN05216419_10296"/>
<keyword evidence="9" id="KW-0961">Cell wall biogenesis/degradation</keyword>
<keyword evidence="7" id="KW-0862">Zinc</keyword>
<dbReference type="PANTHER" id="PTHR37425">
    <property type="match status" value="1"/>
</dbReference>
<dbReference type="Pfam" id="PF05951">
    <property type="entry name" value="Peptidase_M15_2"/>
    <property type="match status" value="1"/>
</dbReference>
<evidence type="ECO:0000313" key="13">
    <source>
        <dbReference type="Proteomes" id="UP000185062"/>
    </source>
</evidence>
<evidence type="ECO:0000313" key="12">
    <source>
        <dbReference type="EMBL" id="SIO43952.1"/>
    </source>
</evidence>
<reference evidence="12 13" key="1">
    <citation type="submission" date="2016-12" db="EMBL/GenBank/DDBJ databases">
        <authorList>
            <person name="Song W.-J."/>
            <person name="Kurnit D.M."/>
        </authorList>
    </citation>
    <scope>NUCLEOTIDE SEQUENCE [LARGE SCALE GENOMIC DNA]</scope>
    <source>
        <strain evidence="12 13">ATCC 49181</strain>
    </source>
</reference>
<evidence type="ECO:0000256" key="6">
    <source>
        <dbReference type="ARBA" id="ARBA00022801"/>
    </source>
</evidence>
<evidence type="ECO:0000256" key="1">
    <source>
        <dbReference type="ARBA" id="ARBA00001947"/>
    </source>
</evidence>
<dbReference type="InterPro" id="IPR009045">
    <property type="entry name" value="Zn_M74/Hedgehog-like"/>
</dbReference>
<evidence type="ECO:0000256" key="11">
    <source>
        <dbReference type="ARBA" id="ARBA00093666"/>
    </source>
</evidence>
<evidence type="ECO:0000256" key="2">
    <source>
        <dbReference type="ARBA" id="ARBA00004776"/>
    </source>
</evidence>
<dbReference type="Gene3D" id="3.30.1380.10">
    <property type="match status" value="1"/>
</dbReference>
<dbReference type="InterPro" id="IPR010275">
    <property type="entry name" value="MepK"/>
</dbReference>
<keyword evidence="6" id="KW-0378">Hydrolase</keyword>
<gene>
    <name evidence="12" type="ORF">SAMN02743940_2632</name>
</gene>
<dbReference type="InterPro" id="IPR006311">
    <property type="entry name" value="TAT_signal"/>
</dbReference>
<sequence length="194" mass="21530">MFTQESADYNQQQTIKSNLNRRHFLKAGLGACALIALPTAQAKILNISERRLSFLNLHTGERVQSTYWAEGQYIPEALQAIEMVLRDHRTDERCAIDPNLLNVLQLLRSEIGTTQEFHVISGYRSASTNAMLMASSGGVAKKSLHMQGKAIDIRLPGQMLSTLRKAALSLEAGGVGYYPASDFLHIDTGRIRAW</sequence>
<dbReference type="Proteomes" id="UP000185062">
    <property type="component" value="Unassembled WGS sequence"/>
</dbReference>
<evidence type="ECO:0000256" key="7">
    <source>
        <dbReference type="ARBA" id="ARBA00022833"/>
    </source>
</evidence>
<dbReference type="eggNOG" id="COG3108">
    <property type="taxonomic scope" value="Bacteria"/>
</dbReference>
<evidence type="ECO:0000256" key="5">
    <source>
        <dbReference type="ARBA" id="ARBA00022729"/>
    </source>
</evidence>
<dbReference type="GO" id="GO:0046872">
    <property type="term" value="F:metal ion binding"/>
    <property type="evidence" value="ECO:0007669"/>
    <property type="project" value="UniProtKB-KW"/>
</dbReference>
<evidence type="ECO:0000256" key="10">
    <source>
        <dbReference type="ARBA" id="ARBA00093448"/>
    </source>
</evidence>
<accession>A0A1N6JHV0</accession>
<keyword evidence="13" id="KW-1185">Reference proteome</keyword>
<organism evidence="12 13">
    <name type="scientific">Nitrosomonas cryotolerans ATCC 49181</name>
    <dbReference type="NCBI Taxonomy" id="1131553"/>
    <lineage>
        <taxon>Bacteria</taxon>
        <taxon>Pseudomonadati</taxon>
        <taxon>Pseudomonadota</taxon>
        <taxon>Betaproteobacteria</taxon>
        <taxon>Nitrosomonadales</taxon>
        <taxon>Nitrosomonadaceae</taxon>
        <taxon>Nitrosomonas</taxon>
    </lineage>
</organism>
<dbReference type="GO" id="GO:0008237">
    <property type="term" value="F:metallopeptidase activity"/>
    <property type="evidence" value="ECO:0007669"/>
    <property type="project" value="UniProtKB-KW"/>
</dbReference>
<dbReference type="RefSeq" id="WP_051537632.1">
    <property type="nucleotide sequence ID" value="NZ_FSRO01000001.1"/>
</dbReference>